<keyword evidence="7" id="KW-0969">Cilium</keyword>
<evidence type="ECO:0000256" key="6">
    <source>
        <dbReference type="PROSITE-ProRule" id="PRU00221"/>
    </source>
</evidence>
<evidence type="ECO:0000256" key="5">
    <source>
        <dbReference type="ARBA" id="ARBA00040994"/>
    </source>
</evidence>
<evidence type="ECO:0000256" key="2">
    <source>
        <dbReference type="ARBA" id="ARBA00022574"/>
    </source>
</evidence>
<dbReference type="SUPFAM" id="SSF47473">
    <property type="entry name" value="EF-hand"/>
    <property type="match status" value="1"/>
</dbReference>
<dbReference type="InterPro" id="IPR001680">
    <property type="entry name" value="WD40_rpt"/>
</dbReference>
<dbReference type="SMART" id="SM00320">
    <property type="entry name" value="WD40"/>
    <property type="match status" value="1"/>
</dbReference>
<dbReference type="Gene3D" id="1.10.238.10">
    <property type="entry name" value="EF-hand"/>
    <property type="match status" value="1"/>
</dbReference>
<gene>
    <name evidence="7" type="ORF">GBAR_LOCUS15572</name>
</gene>
<dbReference type="PROSITE" id="PS50082">
    <property type="entry name" value="WD_REPEATS_2"/>
    <property type="match status" value="1"/>
</dbReference>
<dbReference type="InterPro" id="IPR050630">
    <property type="entry name" value="WD_repeat_EMAP"/>
</dbReference>
<accession>A0AA35WUJ7</accession>
<reference evidence="7" key="1">
    <citation type="submission" date="2023-03" db="EMBL/GenBank/DDBJ databases">
        <authorList>
            <person name="Steffen K."/>
            <person name="Cardenas P."/>
        </authorList>
    </citation>
    <scope>NUCLEOTIDE SEQUENCE</scope>
</reference>
<dbReference type="InterPro" id="IPR015943">
    <property type="entry name" value="WD40/YVTN_repeat-like_dom_sf"/>
</dbReference>
<proteinExistence type="predicted"/>
<protein>
    <recommendedName>
        <fullName evidence="5">Cilia- and flagella-associated protein 251</fullName>
    </recommendedName>
</protein>
<dbReference type="Gene3D" id="2.130.10.10">
    <property type="entry name" value="YVTN repeat-like/Quinoprotein amine dehydrogenase"/>
    <property type="match status" value="1"/>
</dbReference>
<dbReference type="GO" id="GO:0031514">
    <property type="term" value="C:motile cilium"/>
    <property type="evidence" value="ECO:0007669"/>
    <property type="project" value="TreeGrafter"/>
</dbReference>
<comment type="caution">
    <text evidence="7">The sequence shown here is derived from an EMBL/GenBank/DDBJ whole genome shotgun (WGS) entry which is preliminary data.</text>
</comment>
<dbReference type="PANTHER" id="PTHR13720">
    <property type="entry name" value="WD-40 REPEAT PROTEIN"/>
    <property type="match status" value="1"/>
</dbReference>
<keyword evidence="7" id="KW-0282">Flagellum</keyword>
<keyword evidence="3" id="KW-0677">Repeat</keyword>
<dbReference type="SUPFAM" id="SSF101908">
    <property type="entry name" value="Putative isomerase YbhE"/>
    <property type="match status" value="1"/>
</dbReference>
<sequence length="391" mass="43675">NTHHTPYQVEYDLERSTPDNLRLLSTDRIEQSAVPLSLTWYPPVSKESFLLLSNDRFKLRLLNSTTKMCRKMLLGPTFGSPLRKLEVLSSPVKYSESGQQQIQRYAAFHTYDRVGLLLLPHDGNPHNSQSLLAHPTGVTAMAVSYDGRYVFTAGGTDCTVNMWTTDTQALEAASHLGGEDLEPFYALLEGGRYGEFYSEMEQFFYYAQIKSQGVKTRGVRQVSPTVPVDQVPDLMRALGFYPSEQDIDDILNEIKFSDYIETGAYVTEIDLPTFIRLYINHRPAFGLSPLNLIQAFHALTTNEEGEGPGSSVDRATLLTMLQEHGEHMTESELVEGLMTLLGHCQDPERDGAFDQDPATAVQQGLPESVSAAHFAEKILHLTLQAPPQQQS</sequence>
<name>A0AA35WUJ7_GEOBA</name>
<dbReference type="Proteomes" id="UP001174909">
    <property type="component" value="Unassembled WGS sequence"/>
</dbReference>
<feature type="non-terminal residue" evidence="7">
    <location>
        <position position="1"/>
    </location>
</feature>
<evidence type="ECO:0000256" key="3">
    <source>
        <dbReference type="ARBA" id="ARBA00022737"/>
    </source>
</evidence>
<evidence type="ECO:0000313" key="7">
    <source>
        <dbReference type="EMBL" id="CAI8027205.1"/>
    </source>
</evidence>
<keyword evidence="2 6" id="KW-0853">WD repeat</keyword>
<organism evidence="7 8">
    <name type="scientific">Geodia barretti</name>
    <name type="common">Barrett's horny sponge</name>
    <dbReference type="NCBI Taxonomy" id="519541"/>
    <lineage>
        <taxon>Eukaryota</taxon>
        <taxon>Metazoa</taxon>
        <taxon>Porifera</taxon>
        <taxon>Demospongiae</taxon>
        <taxon>Heteroscleromorpha</taxon>
        <taxon>Tetractinellida</taxon>
        <taxon>Astrophorina</taxon>
        <taxon>Geodiidae</taxon>
        <taxon>Geodia</taxon>
    </lineage>
</organism>
<dbReference type="PANTHER" id="PTHR13720:SF13">
    <property type="entry name" value="CILIA- AND FLAGELLA-ASSOCIATED PROTEIN 251"/>
    <property type="match status" value="1"/>
</dbReference>
<evidence type="ECO:0000256" key="4">
    <source>
        <dbReference type="ARBA" id="ARBA00023273"/>
    </source>
</evidence>
<feature type="repeat" description="WD" evidence="6">
    <location>
        <begin position="131"/>
        <end position="173"/>
    </location>
</feature>
<dbReference type="EMBL" id="CASHTH010002263">
    <property type="protein sequence ID" value="CAI8027205.1"/>
    <property type="molecule type" value="Genomic_DNA"/>
</dbReference>
<comment type="subcellular location">
    <subcellularLocation>
        <location evidence="1">Cell projection</location>
        <location evidence="1">Cilium</location>
    </subcellularLocation>
</comment>
<keyword evidence="8" id="KW-1185">Reference proteome</keyword>
<dbReference type="AlphaFoldDB" id="A0AA35WUJ7"/>
<dbReference type="InterPro" id="IPR011992">
    <property type="entry name" value="EF-hand-dom_pair"/>
</dbReference>
<keyword evidence="4" id="KW-0966">Cell projection</keyword>
<evidence type="ECO:0000256" key="1">
    <source>
        <dbReference type="ARBA" id="ARBA00004138"/>
    </source>
</evidence>
<evidence type="ECO:0000313" key="8">
    <source>
        <dbReference type="Proteomes" id="UP001174909"/>
    </source>
</evidence>